<evidence type="ECO:0000313" key="2">
    <source>
        <dbReference type="Proteomes" id="UP000075714"/>
    </source>
</evidence>
<sequence length="135" mass="13987">MPAFTEDAKVDGPAFARTIFGSGADWGVAVGSPVITPSKTSVTDQLLGSLSQWGASPSRQLPFGSRRTDAAAIMAALVANAASPAPPPNPCWSLPLLWPLPAPATPTAAATPAPAPQPQPESTYSLWQSRWVLAR</sequence>
<protein>
    <submittedName>
        <fullName evidence="1">Uncharacterized protein</fullName>
    </submittedName>
</protein>
<dbReference type="AlphaFoldDB" id="A0A150GET5"/>
<dbReference type="Proteomes" id="UP000075714">
    <property type="component" value="Unassembled WGS sequence"/>
</dbReference>
<name>A0A150GET5_GONPE</name>
<comment type="caution">
    <text evidence="1">The sequence shown here is derived from an EMBL/GenBank/DDBJ whole genome shotgun (WGS) entry which is preliminary data.</text>
</comment>
<reference evidence="2" key="1">
    <citation type="journal article" date="2016" name="Nat. Commun.">
        <title>The Gonium pectorale genome demonstrates co-option of cell cycle regulation during the evolution of multicellularity.</title>
        <authorList>
            <person name="Hanschen E.R."/>
            <person name="Marriage T.N."/>
            <person name="Ferris P.J."/>
            <person name="Hamaji T."/>
            <person name="Toyoda A."/>
            <person name="Fujiyama A."/>
            <person name="Neme R."/>
            <person name="Noguchi H."/>
            <person name="Minakuchi Y."/>
            <person name="Suzuki M."/>
            <person name="Kawai-Toyooka H."/>
            <person name="Smith D.R."/>
            <person name="Sparks H."/>
            <person name="Anderson J."/>
            <person name="Bakaric R."/>
            <person name="Luria V."/>
            <person name="Karger A."/>
            <person name="Kirschner M.W."/>
            <person name="Durand P.M."/>
            <person name="Michod R.E."/>
            <person name="Nozaki H."/>
            <person name="Olson B.J."/>
        </authorList>
    </citation>
    <scope>NUCLEOTIDE SEQUENCE [LARGE SCALE GENOMIC DNA]</scope>
    <source>
        <strain evidence="2">NIES-2863</strain>
    </source>
</reference>
<accession>A0A150GET5</accession>
<evidence type="ECO:0000313" key="1">
    <source>
        <dbReference type="EMBL" id="KXZ48359.1"/>
    </source>
</evidence>
<organism evidence="1 2">
    <name type="scientific">Gonium pectorale</name>
    <name type="common">Green alga</name>
    <dbReference type="NCBI Taxonomy" id="33097"/>
    <lineage>
        <taxon>Eukaryota</taxon>
        <taxon>Viridiplantae</taxon>
        <taxon>Chlorophyta</taxon>
        <taxon>core chlorophytes</taxon>
        <taxon>Chlorophyceae</taxon>
        <taxon>CS clade</taxon>
        <taxon>Chlamydomonadales</taxon>
        <taxon>Volvocaceae</taxon>
        <taxon>Gonium</taxon>
    </lineage>
</organism>
<proteinExistence type="predicted"/>
<gene>
    <name evidence="1" type="ORF">GPECTOR_28g766</name>
</gene>
<dbReference type="EMBL" id="LSYV01000029">
    <property type="protein sequence ID" value="KXZ48359.1"/>
    <property type="molecule type" value="Genomic_DNA"/>
</dbReference>
<keyword evidence="2" id="KW-1185">Reference proteome</keyword>